<dbReference type="EMBL" id="AZBU02000001">
    <property type="protein sequence ID" value="TMS37302.1"/>
    <property type="molecule type" value="Genomic_DNA"/>
</dbReference>
<dbReference type="OrthoDB" id="5773944at2759"/>
<accession>A0A4U8UV90</accession>
<gene>
    <name evidence="1" type="ORF">L596_004261</name>
</gene>
<organism evidence="1 2">
    <name type="scientific">Steinernema carpocapsae</name>
    <name type="common">Entomopathogenic nematode</name>
    <dbReference type="NCBI Taxonomy" id="34508"/>
    <lineage>
        <taxon>Eukaryota</taxon>
        <taxon>Metazoa</taxon>
        <taxon>Ecdysozoa</taxon>
        <taxon>Nematoda</taxon>
        <taxon>Chromadorea</taxon>
        <taxon>Rhabditida</taxon>
        <taxon>Tylenchina</taxon>
        <taxon>Panagrolaimomorpha</taxon>
        <taxon>Strongyloidoidea</taxon>
        <taxon>Steinernematidae</taxon>
        <taxon>Steinernema</taxon>
    </lineage>
</organism>
<proteinExistence type="predicted"/>
<reference evidence="1 2" key="2">
    <citation type="journal article" date="2019" name="G3 (Bethesda)">
        <title>Hybrid Assembly of the Genome of the Entomopathogenic Nematode Steinernema carpocapsae Identifies the X-Chromosome.</title>
        <authorList>
            <person name="Serra L."/>
            <person name="Macchietto M."/>
            <person name="Macias-Munoz A."/>
            <person name="McGill C.J."/>
            <person name="Rodriguez I.M."/>
            <person name="Rodriguez B."/>
            <person name="Murad R."/>
            <person name="Mortazavi A."/>
        </authorList>
    </citation>
    <scope>NUCLEOTIDE SEQUENCE [LARGE SCALE GENOMIC DNA]</scope>
    <source>
        <strain evidence="1 2">ALL</strain>
    </source>
</reference>
<evidence type="ECO:0000313" key="1">
    <source>
        <dbReference type="EMBL" id="TMS37302.1"/>
    </source>
</evidence>
<sequence>MSTSPTVYLISTNDEVLEHLRDQVQQQNGVPESETVFSYISSSSIQLCVCSLDTVLLIGRTVNEEAESVIANVCRMRLEWKSTGRLIVAKYELSDSNKAEIQELFEKSRQAWLDLWNEELARLRTLRSCKPLRERMEAVETWLLRGEVKEELLVVEASKLEKELRSKFAINGPYRLSPVLGPSLALKPPALHWASWPHEGELQMALRTELPENCVTEEFFRDLTNKAKETFSWEYVYDWVSGVFLKQGEVKIVVSEQRKTTVEIAARVDMDELEEDHDKAMRSVWPLFAPVVECFAQRISEIPHTMYLVVIGASFFSKPVVHNARAFEMTELLCALNIARNVVFRIGEDVIRLQVDGLFPGRRPKVTRDLWSPDVRIEVVSSPTTPMADETRNFVIEENRAFNDDSPMLLSAMKSKQKGRRVSFGAIRLLSSLGDDMPISTAFQVESPILEDHSVITEYVDHMLNEILRDTVALPPY</sequence>
<dbReference type="Proteomes" id="UP000298663">
    <property type="component" value="Unassembled WGS sequence"/>
</dbReference>
<dbReference type="STRING" id="34508.A0A4U8UV90"/>
<dbReference type="AlphaFoldDB" id="A0A4U8UV90"/>
<name>A0A4U8UV90_STECR</name>
<evidence type="ECO:0000313" key="2">
    <source>
        <dbReference type="Proteomes" id="UP000298663"/>
    </source>
</evidence>
<keyword evidence="2" id="KW-1185">Reference proteome</keyword>
<comment type="caution">
    <text evidence="1">The sequence shown here is derived from an EMBL/GenBank/DDBJ whole genome shotgun (WGS) entry which is preliminary data.</text>
</comment>
<reference evidence="1 2" key="1">
    <citation type="journal article" date="2015" name="Genome Biol.">
        <title>Comparative genomics of Steinernema reveals deeply conserved gene regulatory networks.</title>
        <authorList>
            <person name="Dillman A.R."/>
            <person name="Macchietto M."/>
            <person name="Porter C.F."/>
            <person name="Rogers A."/>
            <person name="Williams B."/>
            <person name="Antoshechkin I."/>
            <person name="Lee M.M."/>
            <person name="Goodwin Z."/>
            <person name="Lu X."/>
            <person name="Lewis E.E."/>
            <person name="Goodrich-Blair H."/>
            <person name="Stock S.P."/>
            <person name="Adams B.J."/>
            <person name="Sternberg P.W."/>
            <person name="Mortazavi A."/>
        </authorList>
    </citation>
    <scope>NUCLEOTIDE SEQUENCE [LARGE SCALE GENOMIC DNA]</scope>
    <source>
        <strain evidence="1 2">ALL</strain>
    </source>
</reference>
<protein>
    <submittedName>
        <fullName evidence="1">Uncharacterized protein</fullName>
    </submittedName>
</protein>